<evidence type="ECO:0000256" key="5">
    <source>
        <dbReference type="ARBA" id="ARBA00022833"/>
    </source>
</evidence>
<dbReference type="InterPro" id="IPR000755">
    <property type="entry name" value="A_A_dipeptidase"/>
</dbReference>
<dbReference type="AlphaFoldDB" id="A0A9D1FNT3"/>
<dbReference type="EMBL" id="DVJP01000047">
    <property type="protein sequence ID" value="HIS76590.1"/>
    <property type="molecule type" value="Genomic_DNA"/>
</dbReference>
<comment type="catalytic activity">
    <reaction evidence="1">
        <text>D-alanyl-D-alanine + H2O = 2 D-alanine</text>
        <dbReference type="Rhea" id="RHEA:20661"/>
        <dbReference type="ChEBI" id="CHEBI:15377"/>
        <dbReference type="ChEBI" id="CHEBI:57416"/>
        <dbReference type="ChEBI" id="CHEBI:57822"/>
        <dbReference type="EC" id="3.4.13.22"/>
    </reaction>
</comment>
<dbReference type="PANTHER" id="PTHR43126:SF1">
    <property type="entry name" value="D-ALANYL-D-ALANINE DIPEPTIDASE"/>
    <property type="match status" value="1"/>
</dbReference>
<reference evidence="10" key="1">
    <citation type="submission" date="2020-10" db="EMBL/GenBank/DDBJ databases">
        <authorList>
            <person name="Gilroy R."/>
        </authorList>
    </citation>
    <scope>NUCLEOTIDE SEQUENCE</scope>
    <source>
        <strain evidence="10">CHK199-13235</strain>
    </source>
</reference>
<proteinExistence type="predicted"/>
<dbReference type="GO" id="GO:0046872">
    <property type="term" value="F:metal ion binding"/>
    <property type="evidence" value="ECO:0007669"/>
    <property type="project" value="UniProtKB-KW"/>
</dbReference>
<keyword evidence="5" id="KW-0862">Zinc</keyword>
<dbReference type="GO" id="GO:0160237">
    <property type="term" value="F:D-Ala-D-Ala dipeptidase activity"/>
    <property type="evidence" value="ECO:0007669"/>
    <property type="project" value="UniProtKB-EC"/>
</dbReference>
<keyword evidence="6" id="KW-0224">Dipeptidase</keyword>
<keyword evidence="3" id="KW-0479">Metal-binding</keyword>
<keyword evidence="8" id="KW-0961">Cell wall biogenesis/degradation</keyword>
<name>A0A9D1FNT3_9FIRM</name>
<dbReference type="InterPro" id="IPR003646">
    <property type="entry name" value="SH3-like_bac-type"/>
</dbReference>
<dbReference type="Gene3D" id="2.30.30.40">
    <property type="entry name" value="SH3 Domains"/>
    <property type="match status" value="1"/>
</dbReference>
<evidence type="ECO:0000256" key="1">
    <source>
        <dbReference type="ARBA" id="ARBA00001362"/>
    </source>
</evidence>
<evidence type="ECO:0000313" key="10">
    <source>
        <dbReference type="EMBL" id="HIS76590.1"/>
    </source>
</evidence>
<feature type="domain" description="SH3b" evidence="9">
    <location>
        <begin position="89"/>
        <end position="134"/>
    </location>
</feature>
<dbReference type="InterPro" id="IPR036028">
    <property type="entry name" value="SH3-like_dom_sf"/>
</dbReference>
<dbReference type="InterPro" id="IPR009045">
    <property type="entry name" value="Zn_M74/Hedgehog-like"/>
</dbReference>
<evidence type="ECO:0000259" key="9">
    <source>
        <dbReference type="Pfam" id="PF08239"/>
    </source>
</evidence>
<evidence type="ECO:0000313" key="11">
    <source>
        <dbReference type="Proteomes" id="UP000824002"/>
    </source>
</evidence>
<keyword evidence="4" id="KW-0378">Hydrolase</keyword>
<sequence>MRITKGTAAMGFSLGVLLSAAIVVLFAVVAQFIAPDIAPETVSSSVSENPASSVPESSQEVKPAATVYAGELELPVEGATGYAAAAIGMYAQPSDAETPLASLSPGQAFVITGQRGGWWQVRMDGLTGWVQHDYCLINLPDVIPSIVYRNTNASASLFRSSGREIPGITGQALYDASSYNARFGYETCNMAVLYATAKKLANAQDRALADGYTLVLYEGFRPYETQIAVAQSLSALAETEETVRSGITSEPWSINWFIATGVSTHQQGCAVDVSLARVTAAEQETCGPYVYTRVTGCEELEMPTAMHELSSAAASLTQPVASTNLTAWQEVLPAPAMTEAALALRGYCTAAGLTPLASEWWHFNDLDRLVVADESWRGDFTLAENLSEAIAVNE</sequence>
<dbReference type="GO" id="GO:0006508">
    <property type="term" value="P:proteolysis"/>
    <property type="evidence" value="ECO:0007669"/>
    <property type="project" value="UniProtKB-KW"/>
</dbReference>
<dbReference type="SUPFAM" id="SSF55166">
    <property type="entry name" value="Hedgehog/DD-peptidase"/>
    <property type="match status" value="1"/>
</dbReference>
<accession>A0A9D1FNT3</accession>
<dbReference type="Pfam" id="PF08239">
    <property type="entry name" value="SH3_3"/>
    <property type="match status" value="1"/>
</dbReference>
<reference evidence="10" key="2">
    <citation type="journal article" date="2021" name="PeerJ">
        <title>Extensive microbial diversity within the chicken gut microbiome revealed by metagenomics and culture.</title>
        <authorList>
            <person name="Gilroy R."/>
            <person name="Ravi A."/>
            <person name="Getino M."/>
            <person name="Pursley I."/>
            <person name="Horton D.L."/>
            <person name="Alikhan N.F."/>
            <person name="Baker D."/>
            <person name="Gharbi K."/>
            <person name="Hall N."/>
            <person name="Watson M."/>
            <person name="Adriaenssens E.M."/>
            <person name="Foster-Nyarko E."/>
            <person name="Jarju S."/>
            <person name="Secka A."/>
            <person name="Antonio M."/>
            <person name="Oren A."/>
            <person name="Chaudhuri R.R."/>
            <person name="La Ragione R."/>
            <person name="Hildebrand F."/>
            <person name="Pallen M.J."/>
        </authorList>
    </citation>
    <scope>NUCLEOTIDE SEQUENCE</scope>
    <source>
        <strain evidence="10">CHK199-13235</strain>
    </source>
</reference>
<dbReference type="PANTHER" id="PTHR43126">
    <property type="entry name" value="D-ALANYL-D-ALANINE DIPEPTIDASE"/>
    <property type="match status" value="1"/>
</dbReference>
<evidence type="ECO:0000256" key="6">
    <source>
        <dbReference type="ARBA" id="ARBA00022997"/>
    </source>
</evidence>
<dbReference type="GO" id="GO:0008237">
    <property type="term" value="F:metallopeptidase activity"/>
    <property type="evidence" value="ECO:0007669"/>
    <property type="project" value="UniProtKB-KW"/>
</dbReference>
<organism evidence="10 11">
    <name type="scientific">Candidatus Merdivicinus excrementipullorum</name>
    <dbReference type="NCBI Taxonomy" id="2840867"/>
    <lineage>
        <taxon>Bacteria</taxon>
        <taxon>Bacillati</taxon>
        <taxon>Bacillota</taxon>
        <taxon>Clostridia</taxon>
        <taxon>Eubacteriales</taxon>
        <taxon>Oscillospiraceae</taxon>
        <taxon>Oscillospiraceae incertae sedis</taxon>
        <taxon>Candidatus Merdivicinus</taxon>
    </lineage>
</organism>
<evidence type="ECO:0000256" key="4">
    <source>
        <dbReference type="ARBA" id="ARBA00022801"/>
    </source>
</evidence>
<comment type="caution">
    <text evidence="10">The sequence shown here is derived from an EMBL/GenBank/DDBJ whole genome shotgun (WGS) entry which is preliminary data.</text>
</comment>
<dbReference type="Proteomes" id="UP000824002">
    <property type="component" value="Unassembled WGS sequence"/>
</dbReference>
<dbReference type="SUPFAM" id="SSF50044">
    <property type="entry name" value="SH3-domain"/>
    <property type="match status" value="1"/>
</dbReference>
<evidence type="ECO:0000256" key="8">
    <source>
        <dbReference type="ARBA" id="ARBA00023316"/>
    </source>
</evidence>
<evidence type="ECO:0000256" key="7">
    <source>
        <dbReference type="ARBA" id="ARBA00023049"/>
    </source>
</evidence>
<keyword evidence="2" id="KW-0645">Protease</keyword>
<gene>
    <name evidence="10" type="ORF">IAB51_07240</name>
</gene>
<keyword evidence="7" id="KW-0482">Metalloprotease</keyword>
<protein>
    <submittedName>
        <fullName evidence="10">D-alanyl-D-alanine carboxypeptidase family protein</fullName>
    </submittedName>
</protein>
<keyword evidence="10" id="KW-0121">Carboxypeptidase</keyword>
<evidence type="ECO:0000256" key="2">
    <source>
        <dbReference type="ARBA" id="ARBA00022670"/>
    </source>
</evidence>
<dbReference type="GO" id="GO:0004180">
    <property type="term" value="F:carboxypeptidase activity"/>
    <property type="evidence" value="ECO:0007669"/>
    <property type="project" value="UniProtKB-KW"/>
</dbReference>
<dbReference type="GO" id="GO:0071555">
    <property type="term" value="P:cell wall organization"/>
    <property type="evidence" value="ECO:0007669"/>
    <property type="project" value="UniProtKB-KW"/>
</dbReference>
<dbReference type="Gene3D" id="3.30.1380.10">
    <property type="match status" value="1"/>
</dbReference>
<evidence type="ECO:0000256" key="3">
    <source>
        <dbReference type="ARBA" id="ARBA00022723"/>
    </source>
</evidence>